<name>A0A7J8GFQ5_ROUAE</name>
<reference evidence="1 2" key="1">
    <citation type="journal article" date="2020" name="Nature">
        <title>Six reference-quality genomes reveal evolution of bat adaptations.</title>
        <authorList>
            <person name="Jebb D."/>
            <person name="Huang Z."/>
            <person name="Pippel M."/>
            <person name="Hughes G.M."/>
            <person name="Lavrichenko K."/>
            <person name="Devanna P."/>
            <person name="Winkler S."/>
            <person name="Jermiin L.S."/>
            <person name="Skirmuntt E.C."/>
            <person name="Katzourakis A."/>
            <person name="Burkitt-Gray L."/>
            <person name="Ray D.A."/>
            <person name="Sullivan K.A.M."/>
            <person name="Roscito J.G."/>
            <person name="Kirilenko B.M."/>
            <person name="Davalos L.M."/>
            <person name="Corthals A.P."/>
            <person name="Power M.L."/>
            <person name="Jones G."/>
            <person name="Ransome R.D."/>
            <person name="Dechmann D.K.N."/>
            <person name="Locatelli A.G."/>
            <person name="Puechmaille S.J."/>
            <person name="Fedrigo O."/>
            <person name="Jarvis E.D."/>
            <person name="Hiller M."/>
            <person name="Vernes S.C."/>
            <person name="Myers E.W."/>
            <person name="Teeling E.C."/>
        </authorList>
    </citation>
    <scope>NUCLEOTIDE SEQUENCE [LARGE SCALE GENOMIC DNA]</scope>
    <source>
        <strain evidence="1">MRouAeg1</strain>
        <tissue evidence="1">Muscle</tissue>
    </source>
</reference>
<organism evidence="1 2">
    <name type="scientific">Rousettus aegyptiacus</name>
    <name type="common">Egyptian fruit bat</name>
    <name type="synonym">Pteropus aegyptiacus</name>
    <dbReference type="NCBI Taxonomy" id="9407"/>
    <lineage>
        <taxon>Eukaryota</taxon>
        <taxon>Metazoa</taxon>
        <taxon>Chordata</taxon>
        <taxon>Craniata</taxon>
        <taxon>Vertebrata</taxon>
        <taxon>Euteleostomi</taxon>
        <taxon>Mammalia</taxon>
        <taxon>Eutheria</taxon>
        <taxon>Laurasiatheria</taxon>
        <taxon>Chiroptera</taxon>
        <taxon>Yinpterochiroptera</taxon>
        <taxon>Pteropodoidea</taxon>
        <taxon>Pteropodidae</taxon>
        <taxon>Rousettinae</taxon>
        <taxon>Rousettus</taxon>
    </lineage>
</organism>
<dbReference type="AlphaFoldDB" id="A0A7J8GFQ5"/>
<dbReference type="Proteomes" id="UP000593571">
    <property type="component" value="Unassembled WGS sequence"/>
</dbReference>
<sequence length="83" mass="8476">MGLCLVFLPLASSKGEGGREGSASRICCTQGFAKHMTSAKAGSASAQLKESQGFWMPGPAGGRNELRAIGGTLELRLQPAPAA</sequence>
<comment type="caution">
    <text evidence="1">The sequence shown here is derived from an EMBL/GenBank/DDBJ whole genome shotgun (WGS) entry which is preliminary data.</text>
</comment>
<gene>
    <name evidence="1" type="ORF">HJG63_016022</name>
</gene>
<dbReference type="EMBL" id="JACASE010000006">
    <property type="protein sequence ID" value="KAF6458322.1"/>
    <property type="molecule type" value="Genomic_DNA"/>
</dbReference>
<accession>A0A7J8GFQ5</accession>
<evidence type="ECO:0000313" key="1">
    <source>
        <dbReference type="EMBL" id="KAF6458322.1"/>
    </source>
</evidence>
<protein>
    <submittedName>
        <fullName evidence="1">Peroxiredoxin like 2A</fullName>
    </submittedName>
</protein>
<keyword evidence="2" id="KW-1185">Reference proteome</keyword>
<evidence type="ECO:0000313" key="2">
    <source>
        <dbReference type="Proteomes" id="UP000593571"/>
    </source>
</evidence>
<proteinExistence type="predicted"/>